<keyword evidence="4" id="KW-0597">Phosphoprotein</keyword>
<dbReference type="Pfam" id="PF00512">
    <property type="entry name" value="HisKA"/>
    <property type="match status" value="1"/>
</dbReference>
<comment type="catalytic activity">
    <reaction evidence="1">
        <text>ATP + protein L-histidine = ADP + protein N-phospho-L-histidine.</text>
        <dbReference type="EC" id="2.7.13.3"/>
    </reaction>
</comment>
<keyword evidence="5 15" id="KW-0808">Transferase</keyword>
<comment type="subcellular location">
    <subcellularLocation>
        <location evidence="2">Cell membrane</location>
    </subcellularLocation>
</comment>
<evidence type="ECO:0000256" key="8">
    <source>
        <dbReference type="ARBA" id="ARBA00022989"/>
    </source>
</evidence>
<dbReference type="Gene3D" id="6.10.340.10">
    <property type="match status" value="1"/>
</dbReference>
<evidence type="ECO:0000256" key="7">
    <source>
        <dbReference type="ARBA" id="ARBA00022777"/>
    </source>
</evidence>
<keyword evidence="16" id="KW-1185">Reference proteome</keyword>
<keyword evidence="7 15" id="KW-0418">Kinase</keyword>
<dbReference type="Gene3D" id="3.30.565.10">
    <property type="entry name" value="Histidine kinase-like ATPase, C-terminal domain"/>
    <property type="match status" value="1"/>
</dbReference>
<dbReference type="PROSITE" id="PS50885">
    <property type="entry name" value="HAMP"/>
    <property type="match status" value="1"/>
</dbReference>
<dbReference type="Pfam" id="PF02518">
    <property type="entry name" value="HATPase_c"/>
    <property type="match status" value="1"/>
</dbReference>
<evidence type="ECO:0000259" key="14">
    <source>
        <dbReference type="PROSITE" id="PS50885"/>
    </source>
</evidence>
<dbReference type="PANTHER" id="PTHR45436:SF5">
    <property type="entry name" value="SENSOR HISTIDINE KINASE TRCS"/>
    <property type="match status" value="1"/>
</dbReference>
<dbReference type="InterPro" id="IPR005467">
    <property type="entry name" value="His_kinase_dom"/>
</dbReference>
<name>A0ABT9QJE3_9ACTN</name>
<dbReference type="EMBL" id="JAUSQU010000001">
    <property type="protein sequence ID" value="MDP9846408.1"/>
    <property type="molecule type" value="Genomic_DNA"/>
</dbReference>
<dbReference type="InterPro" id="IPR004358">
    <property type="entry name" value="Sig_transdc_His_kin-like_C"/>
</dbReference>
<feature type="transmembrane region" description="Helical" evidence="12">
    <location>
        <begin position="172"/>
        <end position="194"/>
    </location>
</feature>
<dbReference type="CDD" id="cd00075">
    <property type="entry name" value="HATPase"/>
    <property type="match status" value="1"/>
</dbReference>
<dbReference type="PRINTS" id="PR00344">
    <property type="entry name" value="BCTRLSENSOR"/>
</dbReference>
<evidence type="ECO:0000256" key="2">
    <source>
        <dbReference type="ARBA" id="ARBA00004236"/>
    </source>
</evidence>
<keyword evidence="10 12" id="KW-0472">Membrane</keyword>
<dbReference type="PROSITE" id="PS50109">
    <property type="entry name" value="HIS_KIN"/>
    <property type="match status" value="1"/>
</dbReference>
<dbReference type="SMART" id="SM00388">
    <property type="entry name" value="HisKA"/>
    <property type="match status" value="1"/>
</dbReference>
<keyword evidence="8 12" id="KW-1133">Transmembrane helix</keyword>
<dbReference type="CDD" id="cd00082">
    <property type="entry name" value="HisKA"/>
    <property type="match status" value="1"/>
</dbReference>
<evidence type="ECO:0000256" key="4">
    <source>
        <dbReference type="ARBA" id="ARBA00022553"/>
    </source>
</evidence>
<dbReference type="EC" id="2.7.13.3" evidence="3"/>
<evidence type="ECO:0000313" key="15">
    <source>
        <dbReference type="EMBL" id="MDP9846408.1"/>
    </source>
</evidence>
<protein>
    <recommendedName>
        <fullName evidence="3">histidine kinase</fullName>
        <ecNumber evidence="3">2.7.13.3</ecNumber>
    </recommendedName>
</protein>
<evidence type="ECO:0000256" key="10">
    <source>
        <dbReference type="ARBA" id="ARBA00023136"/>
    </source>
</evidence>
<dbReference type="InterPro" id="IPR050428">
    <property type="entry name" value="TCS_sensor_his_kinase"/>
</dbReference>
<dbReference type="SUPFAM" id="SSF158472">
    <property type="entry name" value="HAMP domain-like"/>
    <property type="match status" value="1"/>
</dbReference>
<dbReference type="GO" id="GO:0004673">
    <property type="term" value="F:protein histidine kinase activity"/>
    <property type="evidence" value="ECO:0007669"/>
    <property type="project" value="UniProtKB-EC"/>
</dbReference>
<gene>
    <name evidence="15" type="ORF">J2853_005619</name>
</gene>
<dbReference type="Pfam" id="PF00672">
    <property type="entry name" value="HAMP"/>
    <property type="match status" value="1"/>
</dbReference>
<evidence type="ECO:0000313" key="16">
    <source>
        <dbReference type="Proteomes" id="UP001225356"/>
    </source>
</evidence>
<organism evidence="15 16">
    <name type="scientific">Streptosporangium lutulentum</name>
    <dbReference type="NCBI Taxonomy" id="1461250"/>
    <lineage>
        <taxon>Bacteria</taxon>
        <taxon>Bacillati</taxon>
        <taxon>Actinomycetota</taxon>
        <taxon>Actinomycetes</taxon>
        <taxon>Streptosporangiales</taxon>
        <taxon>Streptosporangiaceae</taxon>
        <taxon>Streptosporangium</taxon>
    </lineage>
</organism>
<dbReference type="RefSeq" id="WP_386376341.1">
    <property type="nucleotide sequence ID" value="NZ_JBHUCL010000010.1"/>
</dbReference>
<feature type="region of interest" description="Disordered" evidence="11">
    <location>
        <begin position="467"/>
        <end position="494"/>
    </location>
</feature>
<dbReference type="InterPro" id="IPR003661">
    <property type="entry name" value="HisK_dim/P_dom"/>
</dbReference>
<evidence type="ECO:0000256" key="9">
    <source>
        <dbReference type="ARBA" id="ARBA00023012"/>
    </source>
</evidence>
<evidence type="ECO:0000256" key="6">
    <source>
        <dbReference type="ARBA" id="ARBA00022692"/>
    </source>
</evidence>
<dbReference type="CDD" id="cd06225">
    <property type="entry name" value="HAMP"/>
    <property type="match status" value="1"/>
</dbReference>
<sequence>MRGLRARLVIVCVLLAGLSALTAAGLIYRQARDLMLTRTEGSVVNEFRLRVATLTENMQHPPDRAALQQLANGVAPSFLEATGAAAYRDSGLVASGDDLGPITPALRRTVVERNRLFYQRVIRSGTPYLVVGTPVMLGEQAAPSGVEVYLVASLSKEEGDEAALVTAAQNGAIPVVALAVVLALVAAGGVLRPVRDLDRAARRLGTGELDTRLKVSGGDELARLVKTFNATAAALESNVSELRDMEVKARRFVADVSHELRTPLASILVMADMFEEEAGRLESDLGKAARLMNLEVGRLVRLVEDLMEISRFDAGAATLMLNEVDAADAIRACLRTRGWTGRAGLDLPPGIRILLDPRRFDVIMANLVGNALDHGAPPVTVRLRAEAEVVVIEVQDEGEGVDPRILPYVFDRFSKADAARVRSEGSGLGLAIARENARLHGGSIEVANREGAGAVFTLFLPRRARAGGASREVEAGGPSRDPESGGPHGDGEAG</sequence>
<proteinExistence type="predicted"/>
<dbReference type="InterPro" id="IPR003660">
    <property type="entry name" value="HAMP_dom"/>
</dbReference>
<dbReference type="InterPro" id="IPR036890">
    <property type="entry name" value="HATPase_C_sf"/>
</dbReference>
<keyword evidence="9" id="KW-0902">Two-component regulatory system</keyword>
<dbReference type="SMART" id="SM00304">
    <property type="entry name" value="HAMP"/>
    <property type="match status" value="1"/>
</dbReference>
<evidence type="ECO:0000256" key="1">
    <source>
        <dbReference type="ARBA" id="ARBA00000085"/>
    </source>
</evidence>
<comment type="caution">
    <text evidence="15">The sequence shown here is derived from an EMBL/GenBank/DDBJ whole genome shotgun (WGS) entry which is preliminary data.</text>
</comment>
<evidence type="ECO:0000256" key="5">
    <source>
        <dbReference type="ARBA" id="ARBA00022679"/>
    </source>
</evidence>
<reference evidence="15 16" key="1">
    <citation type="submission" date="2023-07" db="EMBL/GenBank/DDBJ databases">
        <title>Sequencing the genomes of 1000 actinobacteria strains.</title>
        <authorList>
            <person name="Klenk H.-P."/>
        </authorList>
    </citation>
    <scope>NUCLEOTIDE SEQUENCE [LARGE SCALE GENOMIC DNA]</scope>
    <source>
        <strain evidence="15 16">DSM 46740</strain>
    </source>
</reference>
<feature type="domain" description="Histidine kinase" evidence="13">
    <location>
        <begin position="255"/>
        <end position="464"/>
    </location>
</feature>
<dbReference type="InterPro" id="IPR003594">
    <property type="entry name" value="HATPase_dom"/>
</dbReference>
<accession>A0ABT9QJE3</accession>
<dbReference type="SMART" id="SM00387">
    <property type="entry name" value="HATPase_c"/>
    <property type="match status" value="1"/>
</dbReference>
<dbReference type="PANTHER" id="PTHR45436">
    <property type="entry name" value="SENSOR HISTIDINE KINASE YKOH"/>
    <property type="match status" value="1"/>
</dbReference>
<evidence type="ECO:0000259" key="13">
    <source>
        <dbReference type="PROSITE" id="PS50109"/>
    </source>
</evidence>
<dbReference type="Gene3D" id="1.10.287.130">
    <property type="match status" value="1"/>
</dbReference>
<dbReference type="SUPFAM" id="SSF55874">
    <property type="entry name" value="ATPase domain of HSP90 chaperone/DNA topoisomerase II/histidine kinase"/>
    <property type="match status" value="1"/>
</dbReference>
<evidence type="ECO:0000256" key="11">
    <source>
        <dbReference type="SAM" id="MobiDB-lite"/>
    </source>
</evidence>
<feature type="domain" description="HAMP" evidence="14">
    <location>
        <begin position="188"/>
        <end position="240"/>
    </location>
</feature>
<dbReference type="InterPro" id="IPR036097">
    <property type="entry name" value="HisK_dim/P_sf"/>
</dbReference>
<evidence type="ECO:0000256" key="3">
    <source>
        <dbReference type="ARBA" id="ARBA00012438"/>
    </source>
</evidence>
<keyword evidence="6 12" id="KW-0812">Transmembrane</keyword>
<evidence type="ECO:0000256" key="12">
    <source>
        <dbReference type="SAM" id="Phobius"/>
    </source>
</evidence>
<dbReference type="Proteomes" id="UP001225356">
    <property type="component" value="Unassembled WGS sequence"/>
</dbReference>
<dbReference type="SUPFAM" id="SSF47384">
    <property type="entry name" value="Homodimeric domain of signal transducing histidine kinase"/>
    <property type="match status" value="1"/>
</dbReference>